<dbReference type="CDD" id="cd12797">
    <property type="entry name" value="M23_peptidase"/>
    <property type="match status" value="1"/>
</dbReference>
<organism evidence="8 9">
    <name type="scientific">Candidatus Falkowbacteria bacterium CG23_combo_of_CG06-09_8_20_14_all_49_15</name>
    <dbReference type="NCBI Taxonomy" id="1974572"/>
    <lineage>
        <taxon>Bacteria</taxon>
        <taxon>Candidatus Falkowiibacteriota</taxon>
    </lineage>
</organism>
<dbReference type="GO" id="GO:0006508">
    <property type="term" value="P:proteolysis"/>
    <property type="evidence" value="ECO:0007669"/>
    <property type="project" value="UniProtKB-KW"/>
</dbReference>
<keyword evidence="6" id="KW-0482">Metalloprotease</keyword>
<dbReference type="Proteomes" id="UP000230729">
    <property type="component" value="Unassembled WGS sequence"/>
</dbReference>
<keyword evidence="4" id="KW-0378">Hydrolase</keyword>
<dbReference type="Gene3D" id="2.70.70.10">
    <property type="entry name" value="Glucose Permease (Domain IIA)"/>
    <property type="match status" value="1"/>
</dbReference>
<evidence type="ECO:0000256" key="5">
    <source>
        <dbReference type="ARBA" id="ARBA00022833"/>
    </source>
</evidence>
<keyword evidence="2" id="KW-0645">Protease</keyword>
<protein>
    <recommendedName>
        <fullName evidence="7">M23ase beta-sheet core domain-containing protein</fullName>
    </recommendedName>
</protein>
<comment type="caution">
    <text evidence="8">The sequence shown here is derived from an EMBL/GenBank/DDBJ whole genome shotgun (WGS) entry which is preliminary data.</text>
</comment>
<dbReference type="InterPro" id="IPR016047">
    <property type="entry name" value="M23ase_b-sheet_dom"/>
</dbReference>
<dbReference type="PANTHER" id="PTHR21666">
    <property type="entry name" value="PEPTIDASE-RELATED"/>
    <property type="match status" value="1"/>
</dbReference>
<evidence type="ECO:0000256" key="6">
    <source>
        <dbReference type="ARBA" id="ARBA00023049"/>
    </source>
</evidence>
<dbReference type="AlphaFoldDB" id="A0A2G9ZLW5"/>
<sequence>MKKYIFLVMSIMAGVGYWQRERIFFTQHKSQISPDIYVQDNAVPERQEEIKNIEEWPVMSGDVFGQIMARAGVATSTANAIYTAAQPVYDLAKINVGRSFFLNRDYETGDDYFLLYRLDTEDELVVCRSASSTSEGMDNSQERNWQARIRPIPYEVKIQTAHATVESSMYQAALDNDIDIRAIIALADAFGWEIDFALDPRAGDTFAFAYEARYLEGKFIMPGQVLGGVYNNAGERFEVYYFTEDEQNRGFYDENGHSAQRMFLKAPVAFKYISSGFTAGLRYIQAFNISTGHRAIDYAATLGTPVRAVGDGTVVLAAWEGSYGRKISIRHNGTYSTNYAHLSGFAVKRGDKVKQGQVIGYVGSTGLSTGPHLHYEMVKNGVKINPLKEVLPPGEPIKAENKDRFVAEINRWQELLNLE</sequence>
<feature type="domain" description="M23ase beta-sheet core" evidence="7">
    <location>
        <begin position="292"/>
        <end position="386"/>
    </location>
</feature>
<dbReference type="SUPFAM" id="SSF51261">
    <property type="entry name" value="Duplicated hybrid motif"/>
    <property type="match status" value="1"/>
</dbReference>
<dbReference type="PANTHER" id="PTHR21666:SF288">
    <property type="entry name" value="CELL DIVISION PROTEIN YTFB"/>
    <property type="match status" value="1"/>
</dbReference>
<dbReference type="InterPro" id="IPR050570">
    <property type="entry name" value="Cell_wall_metabolism_enzyme"/>
</dbReference>
<gene>
    <name evidence="8" type="ORF">COX22_00875</name>
</gene>
<evidence type="ECO:0000259" key="7">
    <source>
        <dbReference type="Pfam" id="PF01551"/>
    </source>
</evidence>
<comment type="cofactor">
    <cofactor evidence="1">
        <name>Zn(2+)</name>
        <dbReference type="ChEBI" id="CHEBI:29105"/>
    </cofactor>
</comment>
<evidence type="ECO:0000256" key="4">
    <source>
        <dbReference type="ARBA" id="ARBA00022801"/>
    </source>
</evidence>
<dbReference type="InterPro" id="IPR011055">
    <property type="entry name" value="Dup_hybrid_motif"/>
</dbReference>
<dbReference type="Gene3D" id="3.10.450.350">
    <property type="match status" value="1"/>
</dbReference>
<name>A0A2G9ZLW5_9BACT</name>
<evidence type="ECO:0000256" key="3">
    <source>
        <dbReference type="ARBA" id="ARBA00022723"/>
    </source>
</evidence>
<reference evidence="8 9" key="1">
    <citation type="submission" date="2017-09" db="EMBL/GenBank/DDBJ databases">
        <title>Depth-based differentiation of microbial function through sediment-hosted aquifers and enrichment of novel symbionts in the deep terrestrial subsurface.</title>
        <authorList>
            <person name="Probst A.J."/>
            <person name="Ladd B."/>
            <person name="Jarett J.K."/>
            <person name="Geller-Mcgrath D.E."/>
            <person name="Sieber C.M."/>
            <person name="Emerson J.B."/>
            <person name="Anantharaman K."/>
            <person name="Thomas B.C."/>
            <person name="Malmstrom R."/>
            <person name="Stieglmeier M."/>
            <person name="Klingl A."/>
            <person name="Woyke T."/>
            <person name="Ryan C.M."/>
            <person name="Banfield J.F."/>
        </authorList>
    </citation>
    <scope>NUCLEOTIDE SEQUENCE [LARGE SCALE GENOMIC DNA]</scope>
    <source>
        <strain evidence="8">CG23_combo_of_CG06-09_8_20_14_all_49_15</strain>
    </source>
</reference>
<evidence type="ECO:0000256" key="1">
    <source>
        <dbReference type="ARBA" id="ARBA00001947"/>
    </source>
</evidence>
<evidence type="ECO:0000256" key="2">
    <source>
        <dbReference type="ARBA" id="ARBA00022670"/>
    </source>
</evidence>
<evidence type="ECO:0000313" key="9">
    <source>
        <dbReference type="Proteomes" id="UP000230729"/>
    </source>
</evidence>
<dbReference type="GO" id="GO:0004222">
    <property type="term" value="F:metalloendopeptidase activity"/>
    <property type="evidence" value="ECO:0007669"/>
    <property type="project" value="TreeGrafter"/>
</dbReference>
<dbReference type="Pfam" id="PF01551">
    <property type="entry name" value="Peptidase_M23"/>
    <property type="match status" value="1"/>
</dbReference>
<accession>A0A2G9ZLW5</accession>
<evidence type="ECO:0000313" key="8">
    <source>
        <dbReference type="EMBL" id="PIP34081.1"/>
    </source>
</evidence>
<dbReference type="EMBL" id="PCSD01000019">
    <property type="protein sequence ID" value="PIP34081.1"/>
    <property type="molecule type" value="Genomic_DNA"/>
</dbReference>
<keyword evidence="5" id="KW-0862">Zinc</keyword>
<proteinExistence type="predicted"/>
<keyword evidence="3" id="KW-0479">Metal-binding</keyword>
<dbReference type="GO" id="GO:0046872">
    <property type="term" value="F:metal ion binding"/>
    <property type="evidence" value="ECO:0007669"/>
    <property type="project" value="UniProtKB-KW"/>
</dbReference>